<organism evidence="4 5">
    <name type="scientific">Pedobacter ginsenosidimutans</name>
    <dbReference type="NCBI Taxonomy" id="687842"/>
    <lineage>
        <taxon>Bacteria</taxon>
        <taxon>Pseudomonadati</taxon>
        <taxon>Bacteroidota</taxon>
        <taxon>Sphingobacteriia</taxon>
        <taxon>Sphingobacteriales</taxon>
        <taxon>Sphingobacteriaceae</taxon>
        <taxon>Pedobacter</taxon>
    </lineage>
</organism>
<dbReference type="AlphaFoldDB" id="A0A0T5VNZ2"/>
<feature type="domain" description="Response regulatory" evidence="3">
    <location>
        <begin position="8"/>
        <end position="123"/>
    </location>
</feature>
<dbReference type="Pfam" id="PF00072">
    <property type="entry name" value="Response_reg"/>
    <property type="match status" value="1"/>
</dbReference>
<evidence type="ECO:0000256" key="2">
    <source>
        <dbReference type="PROSITE-ProRule" id="PRU00169"/>
    </source>
</evidence>
<dbReference type="Proteomes" id="UP000051950">
    <property type="component" value="Unassembled WGS sequence"/>
</dbReference>
<keyword evidence="5" id="KW-1185">Reference proteome</keyword>
<dbReference type="PANTHER" id="PTHR44591:SF3">
    <property type="entry name" value="RESPONSE REGULATORY DOMAIN-CONTAINING PROTEIN"/>
    <property type="match status" value="1"/>
</dbReference>
<evidence type="ECO:0000256" key="1">
    <source>
        <dbReference type="ARBA" id="ARBA00022553"/>
    </source>
</evidence>
<dbReference type="InterPro" id="IPR001789">
    <property type="entry name" value="Sig_transdc_resp-reg_receiver"/>
</dbReference>
<dbReference type="InterPro" id="IPR050595">
    <property type="entry name" value="Bact_response_regulator"/>
</dbReference>
<feature type="modified residue" description="4-aspartylphosphate" evidence="2">
    <location>
        <position position="57"/>
    </location>
</feature>
<evidence type="ECO:0000259" key="3">
    <source>
        <dbReference type="PROSITE" id="PS50110"/>
    </source>
</evidence>
<gene>
    <name evidence="4" type="ORF">ASU31_14535</name>
</gene>
<reference evidence="4 5" key="1">
    <citation type="submission" date="2015-11" db="EMBL/GenBank/DDBJ databases">
        <title>Sequence of Pedobacter ginsenosidimutans.</title>
        <authorList>
            <person name="Carson E."/>
            <person name="Keyser V."/>
            <person name="Newman J."/>
            <person name="Miller J."/>
        </authorList>
    </citation>
    <scope>NUCLEOTIDE SEQUENCE [LARGE SCALE GENOMIC DNA]</scope>
    <source>
        <strain evidence="4 5">KACC 14530</strain>
    </source>
</reference>
<dbReference type="GO" id="GO:0016301">
    <property type="term" value="F:kinase activity"/>
    <property type="evidence" value="ECO:0007669"/>
    <property type="project" value="UniProtKB-KW"/>
</dbReference>
<comment type="caution">
    <text evidence="4">The sequence shown here is derived from an EMBL/GenBank/DDBJ whole genome shotgun (WGS) entry which is preliminary data.</text>
</comment>
<keyword evidence="4" id="KW-0808">Transferase</keyword>
<evidence type="ECO:0000313" key="5">
    <source>
        <dbReference type="Proteomes" id="UP000051950"/>
    </source>
</evidence>
<dbReference type="EMBL" id="LMZQ01000009">
    <property type="protein sequence ID" value="KRT15563.1"/>
    <property type="molecule type" value="Genomic_DNA"/>
</dbReference>
<dbReference type="Gene3D" id="3.40.50.2300">
    <property type="match status" value="1"/>
</dbReference>
<dbReference type="RefSeq" id="WP_057933012.1">
    <property type="nucleotide sequence ID" value="NZ_LMZQ01000009.1"/>
</dbReference>
<evidence type="ECO:0000313" key="4">
    <source>
        <dbReference type="EMBL" id="KRT15563.1"/>
    </source>
</evidence>
<dbReference type="SUPFAM" id="SSF52172">
    <property type="entry name" value="CheY-like"/>
    <property type="match status" value="1"/>
</dbReference>
<dbReference type="PANTHER" id="PTHR44591">
    <property type="entry name" value="STRESS RESPONSE REGULATOR PROTEIN 1"/>
    <property type="match status" value="1"/>
</dbReference>
<proteinExistence type="predicted"/>
<dbReference type="GO" id="GO:0000160">
    <property type="term" value="P:phosphorelay signal transduction system"/>
    <property type="evidence" value="ECO:0007669"/>
    <property type="project" value="InterPro"/>
</dbReference>
<protein>
    <submittedName>
        <fullName evidence="4">Histidine kinase</fullName>
    </submittedName>
</protein>
<keyword evidence="1 2" id="KW-0597">Phosphoprotein</keyword>
<name>A0A0T5VNZ2_9SPHI</name>
<dbReference type="PROSITE" id="PS50110">
    <property type="entry name" value="RESPONSE_REGULATORY"/>
    <property type="match status" value="1"/>
</dbReference>
<dbReference type="InterPro" id="IPR011006">
    <property type="entry name" value="CheY-like_superfamily"/>
</dbReference>
<sequence>MENEKMKKILVVDDNQEILEVIELILRLEGYQVSGLMDASYFNQRISEFKPDLILLDVMLGALDGRNLCNLLKANQLTLHIPVIMISASHNLSDIQGIICCPNDFIAKPFDIDNLINKVSAQLAA</sequence>
<accession>A0A0T5VNZ2</accession>
<keyword evidence="4" id="KW-0418">Kinase</keyword>
<dbReference type="STRING" id="687842.ASU31_14535"/>
<dbReference type="SMART" id="SM00448">
    <property type="entry name" value="REC"/>
    <property type="match status" value="1"/>
</dbReference>